<comment type="caution">
    <text evidence="2">The sequence shown here is derived from an EMBL/GenBank/DDBJ whole genome shotgun (WGS) entry which is preliminary data.</text>
</comment>
<dbReference type="Proteomes" id="UP001431429">
    <property type="component" value="Unassembled WGS sequence"/>
</dbReference>
<feature type="region of interest" description="Disordered" evidence="1">
    <location>
        <begin position="1"/>
        <end position="74"/>
    </location>
</feature>
<keyword evidence="3" id="KW-1185">Reference proteome</keyword>
<dbReference type="EMBL" id="JAMQAW010000034">
    <property type="protein sequence ID" value="MCM2391909.1"/>
    <property type="molecule type" value="Genomic_DNA"/>
</dbReference>
<proteinExistence type="predicted"/>
<gene>
    <name evidence="2" type="ORF">NBG84_27090</name>
</gene>
<sequence>MRVPRAAGGAHTVDRGVGGVGFARPRDRLRRRMTGGEFADGRVTAASGSRPGSLRGLARASTEPSGPRGLARARRVPTLLTFDGC</sequence>
<evidence type="ECO:0000313" key="2">
    <source>
        <dbReference type="EMBL" id="MCM2391909.1"/>
    </source>
</evidence>
<reference evidence="2" key="1">
    <citation type="submission" date="2022-06" db="EMBL/GenBank/DDBJ databases">
        <title>Genome public.</title>
        <authorList>
            <person name="Sun Q."/>
        </authorList>
    </citation>
    <scope>NUCLEOTIDE SEQUENCE</scope>
    <source>
        <strain evidence="2">CWNU-1</strain>
    </source>
</reference>
<name>A0ABT0UTK2_9ACTN</name>
<accession>A0ABT0UTK2</accession>
<protein>
    <submittedName>
        <fullName evidence="2">Uncharacterized protein</fullName>
    </submittedName>
</protein>
<organism evidence="2 3">
    <name type="scientific">Streptomyces albipurpureus</name>
    <dbReference type="NCBI Taxonomy" id="2897419"/>
    <lineage>
        <taxon>Bacteria</taxon>
        <taxon>Bacillati</taxon>
        <taxon>Actinomycetota</taxon>
        <taxon>Actinomycetes</taxon>
        <taxon>Kitasatosporales</taxon>
        <taxon>Streptomycetaceae</taxon>
        <taxon>Streptomyces</taxon>
    </lineage>
</organism>
<evidence type="ECO:0000256" key="1">
    <source>
        <dbReference type="SAM" id="MobiDB-lite"/>
    </source>
</evidence>
<dbReference type="RefSeq" id="WP_250922239.1">
    <property type="nucleotide sequence ID" value="NZ_JAMQAW010000034.1"/>
</dbReference>
<evidence type="ECO:0000313" key="3">
    <source>
        <dbReference type="Proteomes" id="UP001431429"/>
    </source>
</evidence>